<dbReference type="OrthoDB" id="1634048at2"/>
<dbReference type="STRING" id="742743.HMPREF9453_01871"/>
<dbReference type="EMBL" id="ADLT01000065">
    <property type="protein sequence ID" value="EHO62153.1"/>
    <property type="molecule type" value="Genomic_DNA"/>
</dbReference>
<dbReference type="InterPro" id="IPR005053">
    <property type="entry name" value="MobA_MobL"/>
</dbReference>
<gene>
    <name evidence="5" type="ORF">HMPREF9453_01871</name>
</gene>
<feature type="region of interest" description="Disordered" evidence="3">
    <location>
        <begin position="275"/>
        <end position="294"/>
    </location>
</feature>
<dbReference type="AlphaFoldDB" id="H1D2N3"/>
<dbReference type="HOGENOM" id="CLU_686488_0_0_9"/>
<dbReference type="eggNOG" id="COG3843">
    <property type="taxonomic scope" value="Bacteria"/>
</dbReference>
<proteinExistence type="inferred from homology"/>
<dbReference type="RefSeq" id="WP_008860365.1">
    <property type="nucleotide sequence ID" value="NZ_JH591189.1"/>
</dbReference>
<dbReference type="Pfam" id="PF03389">
    <property type="entry name" value="MobA_MobL"/>
    <property type="match status" value="1"/>
</dbReference>
<feature type="region of interest" description="Disordered" evidence="3">
    <location>
        <begin position="381"/>
        <end position="401"/>
    </location>
</feature>
<evidence type="ECO:0000256" key="2">
    <source>
        <dbReference type="ARBA" id="ARBA00022971"/>
    </source>
</evidence>
<reference evidence="5 6" key="1">
    <citation type="submission" date="2011-11" db="EMBL/GenBank/DDBJ databases">
        <title>The Genome Sequence of Dialister succinatiphilus YIT 11850.</title>
        <authorList>
            <consortium name="The Broad Institute Genome Sequencing Platform"/>
            <person name="Earl A."/>
            <person name="Ward D."/>
            <person name="Feldgarden M."/>
            <person name="Gevers D."/>
            <person name="Morotomi M."/>
            <person name="Young S.K."/>
            <person name="Zeng Q."/>
            <person name="Gargeya S."/>
            <person name="Fitzgerald M."/>
            <person name="Haas B."/>
            <person name="Abouelleil A."/>
            <person name="Alvarado L."/>
            <person name="Arachchi H.M."/>
            <person name="Berlin A."/>
            <person name="Brown A."/>
            <person name="Chapman S.B."/>
            <person name="Dunbar C."/>
            <person name="Gearin G."/>
            <person name="Goldberg J."/>
            <person name="Griggs A."/>
            <person name="Gujja S."/>
            <person name="Heiman D."/>
            <person name="Howarth C."/>
            <person name="Lui A."/>
            <person name="MacDonald P.J.P."/>
            <person name="Montmayeur A."/>
            <person name="Murphy C."/>
            <person name="Neiman D."/>
            <person name="Pearson M."/>
            <person name="Priest M."/>
            <person name="Roberts A."/>
            <person name="Saif S."/>
            <person name="Shea T."/>
            <person name="Sisk P."/>
            <person name="Stolte C."/>
            <person name="Sykes S."/>
            <person name="Wortman J."/>
            <person name="Nusbaum C."/>
            <person name="Birren B."/>
        </authorList>
    </citation>
    <scope>NUCLEOTIDE SEQUENCE [LARGE SCALE GENOMIC DNA]</scope>
    <source>
        <strain evidence="5 6">YIT 11850</strain>
    </source>
</reference>
<accession>H1D2N3</accession>
<evidence type="ECO:0000259" key="4">
    <source>
        <dbReference type="Pfam" id="PF03389"/>
    </source>
</evidence>
<dbReference type="Proteomes" id="UP000003277">
    <property type="component" value="Unassembled WGS sequence"/>
</dbReference>
<feature type="domain" description="MobA/MobL protein" evidence="4">
    <location>
        <begin position="16"/>
        <end position="204"/>
    </location>
</feature>
<evidence type="ECO:0000313" key="6">
    <source>
        <dbReference type="Proteomes" id="UP000003277"/>
    </source>
</evidence>
<dbReference type="PATRIC" id="fig|742743.3.peg.1897"/>
<organism evidence="5 6">
    <name type="scientific">Dialister succinatiphilus YIT 11850</name>
    <dbReference type="NCBI Taxonomy" id="742743"/>
    <lineage>
        <taxon>Bacteria</taxon>
        <taxon>Bacillati</taxon>
        <taxon>Bacillota</taxon>
        <taxon>Negativicutes</taxon>
        <taxon>Veillonellales</taxon>
        <taxon>Veillonellaceae</taxon>
        <taxon>Dialister</taxon>
    </lineage>
</organism>
<sequence>MAIYHFSLKVVKAHADLKFDYIARQGKYSNGRKAEELVTSWSGNLPSWASSARQFWKTIETHEKPGQSRGRTIELALPNELTNEQQLLYTKKWCDDNLKDHAYSAAIHQKNNNPHVHIFFCERKIDRNKPEPDAEHYCKQRSGYSKDRMITGSNRKAWLIDKRKSWEIATNKALELAGQNARVDSRSLKDQGSNRLPQIKVGYKDYIKLNRTGMKGTRYERNERIKQYNQLLDLSDGYLKECQKLDAEFEETAQQLETEKTLLKLEQIDRAARHDDESVGADLNQSSNGMAVPKMVDNNTADQLKEERTMQIENDDNNKITRISWGINIRTRPRCVFLQFADGKEKVFTYSNYEQLLSQYTKEIQHYYEQHPEIPFEKRVTSNSLQKEMGKFQQKSIGRQR</sequence>
<evidence type="ECO:0000256" key="1">
    <source>
        <dbReference type="ARBA" id="ARBA00010873"/>
    </source>
</evidence>
<comment type="similarity">
    <text evidence="1">Belongs to the MobA/MobL family.</text>
</comment>
<comment type="caution">
    <text evidence="5">The sequence shown here is derived from an EMBL/GenBank/DDBJ whole genome shotgun (WGS) entry which is preliminary data.</text>
</comment>
<keyword evidence="2" id="KW-0184">Conjugation</keyword>
<keyword evidence="6" id="KW-1185">Reference proteome</keyword>
<evidence type="ECO:0000313" key="5">
    <source>
        <dbReference type="EMBL" id="EHO62153.1"/>
    </source>
</evidence>
<name>H1D2N3_9FIRM</name>
<protein>
    <recommendedName>
        <fullName evidence="4">MobA/MobL protein domain-containing protein</fullName>
    </recommendedName>
</protein>
<dbReference type="Gene3D" id="3.30.930.30">
    <property type="match status" value="1"/>
</dbReference>
<evidence type="ECO:0000256" key="3">
    <source>
        <dbReference type="SAM" id="MobiDB-lite"/>
    </source>
</evidence>